<dbReference type="HOGENOM" id="CLU_3074120_0_0_1"/>
<keyword evidence="2" id="KW-1185">Reference proteome</keyword>
<dbReference type="RefSeq" id="XP_007713785.1">
    <property type="nucleotide sequence ID" value="XM_007715595.1"/>
</dbReference>
<organism evidence="1 2">
    <name type="scientific">Cochliobolus carbonum (strain 26-R-13)</name>
    <name type="common">Maize leaf spot fungus</name>
    <name type="synonym">Bipolaris zeicola</name>
    <dbReference type="NCBI Taxonomy" id="930089"/>
    <lineage>
        <taxon>Eukaryota</taxon>
        <taxon>Fungi</taxon>
        <taxon>Dikarya</taxon>
        <taxon>Ascomycota</taxon>
        <taxon>Pezizomycotina</taxon>
        <taxon>Dothideomycetes</taxon>
        <taxon>Pleosporomycetidae</taxon>
        <taxon>Pleosporales</taxon>
        <taxon>Pleosporineae</taxon>
        <taxon>Pleosporaceae</taxon>
        <taxon>Bipolaris</taxon>
    </lineage>
</organism>
<proteinExistence type="predicted"/>
<protein>
    <submittedName>
        <fullName evidence="1">Uncharacterized protein</fullName>
    </submittedName>
</protein>
<accession>W6XWS5</accession>
<name>W6XWS5_COCC2</name>
<evidence type="ECO:0000313" key="2">
    <source>
        <dbReference type="Proteomes" id="UP000053841"/>
    </source>
</evidence>
<gene>
    <name evidence="1" type="ORF">COCCADRAFT_100111</name>
</gene>
<dbReference type="EMBL" id="KI964647">
    <property type="protein sequence ID" value="EUC31912.1"/>
    <property type="molecule type" value="Genomic_DNA"/>
</dbReference>
<dbReference type="KEGG" id="bze:COCCADRAFT_100111"/>
<sequence length="53" mass="6281">KQSTFFHHHQLYSLIKHSTESRYLSRCNIPTIISAKRQSLKVAILPHQWKKPP</sequence>
<dbReference type="GeneID" id="19142082"/>
<dbReference type="AlphaFoldDB" id="W6XWS5"/>
<reference evidence="1 2" key="1">
    <citation type="journal article" date="2013" name="PLoS Genet.">
        <title>Comparative genome structure, secondary metabolite, and effector coding capacity across Cochliobolus pathogens.</title>
        <authorList>
            <person name="Condon B.J."/>
            <person name="Leng Y."/>
            <person name="Wu D."/>
            <person name="Bushley K.E."/>
            <person name="Ohm R.A."/>
            <person name="Otillar R."/>
            <person name="Martin J."/>
            <person name="Schackwitz W."/>
            <person name="Grimwood J."/>
            <person name="MohdZainudin N."/>
            <person name="Xue C."/>
            <person name="Wang R."/>
            <person name="Manning V.A."/>
            <person name="Dhillon B."/>
            <person name="Tu Z.J."/>
            <person name="Steffenson B.J."/>
            <person name="Salamov A."/>
            <person name="Sun H."/>
            <person name="Lowry S."/>
            <person name="LaButti K."/>
            <person name="Han J."/>
            <person name="Copeland A."/>
            <person name="Lindquist E."/>
            <person name="Barry K."/>
            <person name="Schmutz J."/>
            <person name="Baker S.E."/>
            <person name="Ciuffetti L.M."/>
            <person name="Grigoriev I.V."/>
            <person name="Zhong S."/>
            <person name="Turgeon B.G."/>
        </authorList>
    </citation>
    <scope>NUCLEOTIDE SEQUENCE [LARGE SCALE GENOMIC DNA]</scope>
    <source>
        <strain evidence="1 2">26-R-13</strain>
    </source>
</reference>
<feature type="non-terminal residue" evidence="1">
    <location>
        <position position="1"/>
    </location>
</feature>
<evidence type="ECO:0000313" key="1">
    <source>
        <dbReference type="EMBL" id="EUC31912.1"/>
    </source>
</evidence>
<dbReference type="Proteomes" id="UP000053841">
    <property type="component" value="Unassembled WGS sequence"/>
</dbReference>